<evidence type="ECO:0000256" key="3">
    <source>
        <dbReference type="SAM" id="MobiDB-lite"/>
    </source>
</evidence>
<dbReference type="GO" id="GO:0090729">
    <property type="term" value="F:toxin activity"/>
    <property type="evidence" value="ECO:0007669"/>
    <property type="project" value="UniProtKB-KW"/>
</dbReference>
<feature type="region of interest" description="Disordered" evidence="3">
    <location>
        <begin position="323"/>
        <end position="428"/>
    </location>
</feature>
<feature type="region of interest" description="Disordered" evidence="3">
    <location>
        <begin position="486"/>
        <end position="638"/>
    </location>
</feature>
<evidence type="ECO:0000256" key="1">
    <source>
        <dbReference type="ARBA" id="ARBA00022656"/>
    </source>
</evidence>
<dbReference type="InterPro" id="IPR036465">
    <property type="entry name" value="vWFA_dom_sf"/>
</dbReference>
<evidence type="ECO:0000259" key="4">
    <source>
        <dbReference type="PROSITE" id="PS50234"/>
    </source>
</evidence>
<feature type="domain" description="ShKT" evidence="5">
    <location>
        <begin position="449"/>
        <end position="488"/>
    </location>
</feature>
<dbReference type="Gene3D" id="3.40.50.410">
    <property type="entry name" value="von Willebrand factor, type A domain"/>
    <property type="match status" value="1"/>
</dbReference>
<evidence type="ECO:0000313" key="7">
    <source>
        <dbReference type="Proteomes" id="UP000001593"/>
    </source>
</evidence>
<dbReference type="Pfam" id="PF00092">
    <property type="entry name" value="VWA"/>
    <property type="match status" value="1"/>
</dbReference>
<dbReference type="eggNOG" id="KOG3592">
    <property type="taxonomic scope" value="Eukaryota"/>
</dbReference>
<dbReference type="EMBL" id="DS469824">
    <property type="protein sequence ID" value="EDO32444.1"/>
    <property type="molecule type" value="Genomic_DNA"/>
</dbReference>
<dbReference type="PANTHER" id="PTHR22588">
    <property type="entry name" value="VWFA DOMAIN-CONTAINING PROTEIN"/>
    <property type="match status" value="1"/>
</dbReference>
<dbReference type="SMART" id="SM00327">
    <property type="entry name" value="VWA"/>
    <property type="match status" value="1"/>
</dbReference>
<dbReference type="SUPFAM" id="SSF53300">
    <property type="entry name" value="vWA-like"/>
    <property type="match status" value="1"/>
</dbReference>
<protein>
    <recommendedName>
        <fullName evidence="8">VWFA domain-containing protein</fullName>
    </recommendedName>
</protein>
<comment type="caution">
    <text evidence="2">Lacks conserved residue(s) required for the propagation of feature annotation.</text>
</comment>
<dbReference type="AlphaFoldDB" id="A7SV31"/>
<keyword evidence="7" id="KW-1185">Reference proteome</keyword>
<gene>
    <name evidence="6" type="ORF">NEMVEDRAFT_v1g217931</name>
</gene>
<reference evidence="6 7" key="1">
    <citation type="journal article" date="2007" name="Science">
        <title>Sea anemone genome reveals ancestral eumetazoan gene repertoire and genomic organization.</title>
        <authorList>
            <person name="Putnam N.H."/>
            <person name="Srivastava M."/>
            <person name="Hellsten U."/>
            <person name="Dirks B."/>
            <person name="Chapman J."/>
            <person name="Salamov A."/>
            <person name="Terry A."/>
            <person name="Shapiro H."/>
            <person name="Lindquist E."/>
            <person name="Kapitonov V.V."/>
            <person name="Jurka J."/>
            <person name="Genikhovich G."/>
            <person name="Grigoriev I.V."/>
            <person name="Lucas S.M."/>
            <person name="Steele R.E."/>
            <person name="Finnerty J.R."/>
            <person name="Technau U."/>
            <person name="Martindale M.Q."/>
            <person name="Rokhsar D.S."/>
        </authorList>
    </citation>
    <scope>NUCLEOTIDE SEQUENCE [LARGE SCALE GENOMIC DNA]</scope>
    <source>
        <strain evidence="7">CH2 X CH6</strain>
    </source>
</reference>
<dbReference type="InterPro" id="IPR052229">
    <property type="entry name" value="Collagen-VI/PIF"/>
</dbReference>
<feature type="compositionally biased region" description="Basic and acidic residues" evidence="3">
    <location>
        <begin position="570"/>
        <end position="590"/>
    </location>
</feature>
<feature type="compositionally biased region" description="Basic and acidic residues" evidence="3">
    <location>
        <begin position="492"/>
        <end position="506"/>
    </location>
</feature>
<accession>A7SV31</accession>
<dbReference type="InterPro" id="IPR003582">
    <property type="entry name" value="ShKT_dom"/>
</dbReference>
<feature type="compositionally biased region" description="Basic and acidic residues" evidence="3">
    <location>
        <begin position="352"/>
        <end position="375"/>
    </location>
</feature>
<dbReference type="PANTHER" id="PTHR22588:SF3">
    <property type="entry name" value="VWFA DOMAIN-CONTAINING PROTEIN"/>
    <property type="match status" value="1"/>
</dbReference>
<evidence type="ECO:0000313" key="6">
    <source>
        <dbReference type="EMBL" id="EDO32444.1"/>
    </source>
</evidence>
<organism evidence="6 7">
    <name type="scientific">Nematostella vectensis</name>
    <name type="common">Starlet sea anemone</name>
    <dbReference type="NCBI Taxonomy" id="45351"/>
    <lineage>
        <taxon>Eukaryota</taxon>
        <taxon>Metazoa</taxon>
        <taxon>Cnidaria</taxon>
        <taxon>Anthozoa</taxon>
        <taxon>Hexacorallia</taxon>
        <taxon>Actiniaria</taxon>
        <taxon>Edwardsiidae</taxon>
        <taxon>Nematostella</taxon>
    </lineage>
</organism>
<sequence length="638" mass="68308">MGGGNGGGMGGGNGGGMGGGNGGGMGGGNGGGMGGGNVGGMGGGNGGGMGGGEGGGQVGGGGMGGGMGGGGSVGGNIGGGIGGGGGMGGGGSIGGGTSGGMVGGGQGGGTNGGAGMHVCLDLGFLIDGSMSVGGEMNFKQIINFVWNVVQSFQVSAHFTRVGLAIFSLEAFVIFNFHTYYDKNNILDALNNVQYPGTDGPGTYIGRGLHVAKEYLFEASGRPRVPHALIVVAAGRSLDDVITPSLSLRRMGVDIYTVGVGKFYTKLQMHAMASFPHSEHVFGAWYPQLGFYAQNVVTKILKGHHDLCDYCPEEFHSEAFRRHHGISGNSTKTPPPQGQIDNDAPISLASDSTQKDYTKDEFNDEYKGPDVFDLEPKLQPFSNMERNSTLDDDSFHDDALSSNDDVVGYHDNIDDDPSDSHRRHHKKAKSKKLESEFNWKSLEKELDFDCKDYSDECGQYASQGFCSEYAPNTGIGTISMMCRRSCGSCDGESDTHGDETFEDRSLDQSDDDEHQQDRSLDQSDDDEHQQDRSLDQSDDDEHQQDRSPDQSDDDEHQQDRSLDQSDDDEHQQDRSLDQSDDDEHQRDRSLDQSDDDEHQQDRSLDQSDDDEHQRDRSLDQSDDDEHQQDTCLQSPREKH</sequence>
<evidence type="ECO:0000256" key="2">
    <source>
        <dbReference type="PROSITE-ProRule" id="PRU01005"/>
    </source>
</evidence>
<dbReference type="Proteomes" id="UP000001593">
    <property type="component" value="Unassembled WGS sequence"/>
</dbReference>
<feature type="compositionally biased region" description="Basic and acidic residues" evidence="3">
    <location>
        <begin position="598"/>
        <end position="618"/>
    </location>
</feature>
<dbReference type="PROSITE" id="PS50234">
    <property type="entry name" value="VWFA"/>
    <property type="match status" value="1"/>
</dbReference>
<dbReference type="HOGENOM" id="CLU_429147_0_0_1"/>
<evidence type="ECO:0000259" key="5">
    <source>
        <dbReference type="PROSITE" id="PS51670"/>
    </source>
</evidence>
<name>A7SV31_NEMVE</name>
<dbReference type="CDD" id="cd01450">
    <property type="entry name" value="vWFA_subfamily_ECM"/>
    <property type="match status" value="1"/>
</dbReference>
<keyword evidence="1" id="KW-0800">Toxin</keyword>
<proteinExistence type="predicted"/>
<dbReference type="PROSITE" id="PS51670">
    <property type="entry name" value="SHKT"/>
    <property type="match status" value="1"/>
</dbReference>
<evidence type="ECO:0008006" key="8">
    <source>
        <dbReference type="Google" id="ProtNLM"/>
    </source>
</evidence>
<feature type="domain" description="VWFA" evidence="4">
    <location>
        <begin position="121"/>
        <end position="281"/>
    </location>
</feature>
<dbReference type="eggNOG" id="KOG3544">
    <property type="taxonomic scope" value="Eukaryota"/>
</dbReference>
<dbReference type="OMA" id="DQFHHRG"/>
<dbReference type="InParanoid" id="A7SV31"/>
<dbReference type="InterPro" id="IPR002035">
    <property type="entry name" value="VWF_A"/>
</dbReference>